<dbReference type="InterPro" id="IPR011989">
    <property type="entry name" value="ARM-like"/>
</dbReference>
<dbReference type="SUPFAM" id="SSF56112">
    <property type="entry name" value="Protein kinase-like (PK-like)"/>
    <property type="match status" value="1"/>
</dbReference>
<protein>
    <recommendedName>
        <fullName evidence="3">Protein kinase domain-containing protein</fullName>
    </recommendedName>
</protein>
<evidence type="ECO:0000259" key="3">
    <source>
        <dbReference type="PROSITE" id="PS50011"/>
    </source>
</evidence>
<dbReference type="PANTHER" id="PTHR12984">
    <property type="entry name" value="SCY1-RELATED S/T PROTEIN KINASE-LIKE"/>
    <property type="match status" value="1"/>
</dbReference>
<comment type="similarity">
    <text evidence="1">Belongs to the protein kinase superfamily.</text>
</comment>
<organism evidence="4 5">
    <name type="scientific">Psylliodes chrysocephalus</name>
    <dbReference type="NCBI Taxonomy" id="3402493"/>
    <lineage>
        <taxon>Eukaryota</taxon>
        <taxon>Metazoa</taxon>
        <taxon>Ecdysozoa</taxon>
        <taxon>Arthropoda</taxon>
        <taxon>Hexapoda</taxon>
        <taxon>Insecta</taxon>
        <taxon>Pterygota</taxon>
        <taxon>Neoptera</taxon>
        <taxon>Endopterygota</taxon>
        <taxon>Coleoptera</taxon>
        <taxon>Polyphaga</taxon>
        <taxon>Cucujiformia</taxon>
        <taxon>Chrysomeloidea</taxon>
        <taxon>Chrysomelidae</taxon>
        <taxon>Galerucinae</taxon>
        <taxon>Alticini</taxon>
        <taxon>Psylliodes</taxon>
    </lineage>
</organism>
<evidence type="ECO:0000313" key="5">
    <source>
        <dbReference type="Proteomes" id="UP001153636"/>
    </source>
</evidence>
<dbReference type="PROSITE" id="PS50011">
    <property type="entry name" value="PROTEIN_KINASE_DOM"/>
    <property type="match status" value="1"/>
</dbReference>
<accession>A0A9P0CNL2</accession>
<reference evidence="4" key="1">
    <citation type="submission" date="2022-01" db="EMBL/GenBank/DDBJ databases">
        <authorList>
            <person name="King R."/>
        </authorList>
    </citation>
    <scope>NUCLEOTIDE SEQUENCE</scope>
</reference>
<feature type="region of interest" description="Disordered" evidence="2">
    <location>
        <begin position="467"/>
        <end position="499"/>
    </location>
</feature>
<dbReference type="SUPFAM" id="SSF48371">
    <property type="entry name" value="ARM repeat"/>
    <property type="match status" value="1"/>
</dbReference>
<keyword evidence="5" id="KW-1185">Reference proteome</keyword>
<proteinExistence type="inferred from homology"/>
<evidence type="ECO:0000256" key="1">
    <source>
        <dbReference type="ARBA" id="ARBA00038349"/>
    </source>
</evidence>
<dbReference type="InterPro" id="IPR016024">
    <property type="entry name" value="ARM-type_fold"/>
</dbReference>
<name>A0A9P0CNL2_9CUCU</name>
<dbReference type="Gene3D" id="1.25.10.10">
    <property type="entry name" value="Leucine-rich Repeat Variant"/>
    <property type="match status" value="1"/>
</dbReference>
<dbReference type="PANTHER" id="PTHR12984:SF15">
    <property type="entry name" value="PROTEIN-ASSOCIATING WITH THE CARBOXYL-TERMINAL DOMAIN OF EZRIN"/>
    <property type="match status" value="1"/>
</dbReference>
<gene>
    <name evidence="4" type="ORF">PSYICH_LOCUS3012</name>
</gene>
<dbReference type="AlphaFoldDB" id="A0A9P0CNL2"/>
<evidence type="ECO:0000256" key="2">
    <source>
        <dbReference type="SAM" id="MobiDB-lite"/>
    </source>
</evidence>
<dbReference type="Proteomes" id="UP001153636">
    <property type="component" value="Chromosome 12"/>
</dbReference>
<dbReference type="InterPro" id="IPR000719">
    <property type="entry name" value="Prot_kinase_dom"/>
</dbReference>
<evidence type="ECO:0000313" key="4">
    <source>
        <dbReference type="EMBL" id="CAH1101882.1"/>
    </source>
</evidence>
<dbReference type="InterPro" id="IPR051177">
    <property type="entry name" value="CIK-Related_Protein"/>
</dbReference>
<feature type="compositionally biased region" description="Acidic residues" evidence="2">
    <location>
        <begin position="483"/>
        <end position="499"/>
    </location>
</feature>
<dbReference type="GO" id="GO:0005524">
    <property type="term" value="F:ATP binding"/>
    <property type="evidence" value="ECO:0007669"/>
    <property type="project" value="InterPro"/>
</dbReference>
<dbReference type="InterPro" id="IPR011009">
    <property type="entry name" value="Kinase-like_dom_sf"/>
</dbReference>
<dbReference type="Gene3D" id="1.10.510.10">
    <property type="entry name" value="Transferase(Phosphotransferase) domain 1"/>
    <property type="match status" value="1"/>
</dbReference>
<dbReference type="OrthoDB" id="9942861at2759"/>
<dbReference type="GO" id="GO:0004672">
    <property type="term" value="F:protein kinase activity"/>
    <property type="evidence" value="ECO:0007669"/>
    <property type="project" value="InterPro"/>
</dbReference>
<sequence length="626" mass="71448">MGNEQSYIPGIEIVQKAIEVSDYWSQHSAAIINPENITNLTVFIGELFVNGSLWVSQTPLEKNGKNIMIYRHPSIVKYISSWQKNSKFYLAVEEICPLSQELPKLNDLQISIGLYSILKALNFLHTNASVSHNNICTASIYVSKDGNWKLAGMEYLCKYNDLNCDYLTKTKSSRYSKSVDPNEDKFLQNKLNRKDFIDVYAFGVLVCEILKSKTDSDVPLLLPFLDFCKSDLQNPDISKRPTFKTILEHDFFNHDFIIIHSFLLELPLKNDTEKMHFFQNLTEKLLQFDEEVVASQLSGLLLSRLVLLNKSAQNSLLPSLLTPHDDEEEISTLIFSEKGFKKYVCPKLLDIFKVRDVEIRLLLLNYFPKYMHTFTKDELQSKILPELLVGIKDTNDHLVSMTLKTLANLVPILGSTIVVGGKRAKLFNDGRPTNTVRRSTRSIRTSIASSRAVQETDQISINSLATELNNINDLPERPRPDGEEGETSTEEVEPSVDEDVDNWEDWDINESLQNNNTVHETILNEEMSILDTEPSVILDSEVNVTNKSKLKIPDILELDIKNQMAAEEEGDFNFFQDMEPVIQKSNKFIIDDSKNEVSLETELCNKLAVNATDDENHTGWEEEDWD</sequence>
<feature type="domain" description="Protein kinase" evidence="3">
    <location>
        <begin position="1"/>
        <end position="286"/>
    </location>
</feature>
<dbReference type="EMBL" id="OV651824">
    <property type="protein sequence ID" value="CAH1101882.1"/>
    <property type="molecule type" value="Genomic_DNA"/>
</dbReference>